<evidence type="ECO:0000313" key="3">
    <source>
        <dbReference type="Proteomes" id="UP001177003"/>
    </source>
</evidence>
<reference evidence="2" key="1">
    <citation type="submission" date="2023-04" db="EMBL/GenBank/DDBJ databases">
        <authorList>
            <person name="Vijverberg K."/>
            <person name="Xiong W."/>
            <person name="Schranz E."/>
        </authorList>
    </citation>
    <scope>NUCLEOTIDE SEQUENCE</scope>
</reference>
<name>A0AA35ZKD6_LACSI</name>
<accession>A0AA35ZKD6</accession>
<feature type="region of interest" description="Disordered" evidence="1">
    <location>
        <begin position="128"/>
        <end position="184"/>
    </location>
</feature>
<evidence type="ECO:0000313" key="2">
    <source>
        <dbReference type="EMBL" id="CAI9293257.1"/>
    </source>
</evidence>
<feature type="compositionally biased region" description="Basic and acidic residues" evidence="1">
    <location>
        <begin position="128"/>
        <end position="138"/>
    </location>
</feature>
<dbReference type="AlphaFoldDB" id="A0AA35ZKD6"/>
<keyword evidence="3" id="KW-1185">Reference proteome</keyword>
<gene>
    <name evidence="2" type="ORF">LSALG_LOCUS32284</name>
</gene>
<feature type="compositionally biased region" description="Basic and acidic residues" evidence="1">
    <location>
        <begin position="167"/>
        <end position="178"/>
    </location>
</feature>
<evidence type="ECO:0000256" key="1">
    <source>
        <dbReference type="SAM" id="MobiDB-lite"/>
    </source>
</evidence>
<protein>
    <submittedName>
        <fullName evidence="2">Uncharacterized protein</fullName>
    </submittedName>
</protein>
<feature type="region of interest" description="Disordered" evidence="1">
    <location>
        <begin position="1"/>
        <end position="21"/>
    </location>
</feature>
<sequence>MMAKTTRSKGEAGGSKDGSWRRGAALVAPSSILSSFSGNISQRWRQGETDWINTTGKGCLAVVVRSEGRETRKRRVVALFLLLEDHPPSVVLVMSRAYHPQFGGLSLNKYQQTQSSTPHLFSVTESKIKSKMKNDGKSLRSGGKYGQEARKDRKSATGINGSPKKGGHGDRQQSFDRGRFHRHL</sequence>
<organism evidence="2 3">
    <name type="scientific">Lactuca saligna</name>
    <name type="common">Willowleaf lettuce</name>
    <dbReference type="NCBI Taxonomy" id="75948"/>
    <lineage>
        <taxon>Eukaryota</taxon>
        <taxon>Viridiplantae</taxon>
        <taxon>Streptophyta</taxon>
        <taxon>Embryophyta</taxon>
        <taxon>Tracheophyta</taxon>
        <taxon>Spermatophyta</taxon>
        <taxon>Magnoliopsida</taxon>
        <taxon>eudicotyledons</taxon>
        <taxon>Gunneridae</taxon>
        <taxon>Pentapetalae</taxon>
        <taxon>asterids</taxon>
        <taxon>campanulids</taxon>
        <taxon>Asterales</taxon>
        <taxon>Asteraceae</taxon>
        <taxon>Cichorioideae</taxon>
        <taxon>Cichorieae</taxon>
        <taxon>Lactucinae</taxon>
        <taxon>Lactuca</taxon>
    </lineage>
</organism>
<dbReference type="EMBL" id="OX465083">
    <property type="protein sequence ID" value="CAI9293257.1"/>
    <property type="molecule type" value="Genomic_DNA"/>
</dbReference>
<proteinExistence type="predicted"/>
<dbReference type="Proteomes" id="UP001177003">
    <property type="component" value="Chromosome 7"/>
</dbReference>